<name>A0ABU2L6X7_9ACTN</name>
<feature type="region of interest" description="Disordered" evidence="1">
    <location>
        <begin position="56"/>
        <end position="75"/>
    </location>
</feature>
<protein>
    <recommendedName>
        <fullName evidence="4">SnoaL-like domain-containing protein</fullName>
    </recommendedName>
</protein>
<evidence type="ECO:0000313" key="2">
    <source>
        <dbReference type="EMBL" id="MDT0307275.1"/>
    </source>
</evidence>
<keyword evidence="3" id="KW-1185">Reference proteome</keyword>
<dbReference type="Proteomes" id="UP001183388">
    <property type="component" value="Unassembled WGS sequence"/>
</dbReference>
<proteinExistence type="predicted"/>
<evidence type="ECO:0000313" key="3">
    <source>
        <dbReference type="Proteomes" id="UP001183388"/>
    </source>
</evidence>
<reference evidence="3" key="1">
    <citation type="submission" date="2023-07" db="EMBL/GenBank/DDBJ databases">
        <title>30 novel species of actinomycetes from the DSMZ collection.</title>
        <authorList>
            <person name="Nouioui I."/>
        </authorList>
    </citation>
    <scope>NUCLEOTIDE SEQUENCE [LARGE SCALE GENOMIC DNA]</scope>
    <source>
        <strain evidence="3">DSM 44917</strain>
    </source>
</reference>
<gene>
    <name evidence="2" type="ORF">RM780_09900</name>
</gene>
<accession>A0ABU2L6X7</accession>
<comment type="caution">
    <text evidence="2">The sequence shown here is derived from an EMBL/GenBank/DDBJ whole genome shotgun (WGS) entry which is preliminary data.</text>
</comment>
<sequence>MEAYVGMWGAMAEAGETSDWRSPELARYASGDALTTISGSLYADARNGVITLGRPVNDPQVVSAEPPEEPTTVLIEDCGDSSDWLRYFEDTREPVDDEPGGRRAIRAEVGVQSDGVWRVTRFAVQELGSC</sequence>
<dbReference type="EMBL" id="JAVREN010000010">
    <property type="protein sequence ID" value="MDT0307275.1"/>
    <property type="molecule type" value="Genomic_DNA"/>
</dbReference>
<evidence type="ECO:0008006" key="4">
    <source>
        <dbReference type="Google" id="ProtNLM"/>
    </source>
</evidence>
<dbReference type="RefSeq" id="WP_311630218.1">
    <property type="nucleotide sequence ID" value="NZ_JAVREN010000010.1"/>
</dbReference>
<organism evidence="2 3">
    <name type="scientific">Streptomyces boetiae</name>
    <dbReference type="NCBI Taxonomy" id="3075541"/>
    <lineage>
        <taxon>Bacteria</taxon>
        <taxon>Bacillati</taxon>
        <taxon>Actinomycetota</taxon>
        <taxon>Actinomycetes</taxon>
        <taxon>Kitasatosporales</taxon>
        <taxon>Streptomycetaceae</taxon>
        <taxon>Streptomyces</taxon>
    </lineage>
</organism>
<evidence type="ECO:0000256" key="1">
    <source>
        <dbReference type="SAM" id="MobiDB-lite"/>
    </source>
</evidence>